<reference evidence="1" key="2">
    <citation type="submission" date="2020-11" db="EMBL/GenBank/DDBJ databases">
        <authorList>
            <person name="McCartney M.A."/>
            <person name="Auch B."/>
            <person name="Kono T."/>
            <person name="Mallez S."/>
            <person name="Becker A."/>
            <person name="Gohl D.M."/>
            <person name="Silverstein K.A.T."/>
            <person name="Koren S."/>
            <person name="Bechman K.B."/>
            <person name="Herman A."/>
            <person name="Abrahante J.E."/>
            <person name="Garbe J."/>
        </authorList>
    </citation>
    <scope>NUCLEOTIDE SEQUENCE</scope>
    <source>
        <strain evidence="1">Duluth1</strain>
        <tissue evidence="1">Whole animal</tissue>
    </source>
</reference>
<organism evidence="1 2">
    <name type="scientific">Dreissena polymorpha</name>
    <name type="common">Zebra mussel</name>
    <name type="synonym">Mytilus polymorpha</name>
    <dbReference type="NCBI Taxonomy" id="45954"/>
    <lineage>
        <taxon>Eukaryota</taxon>
        <taxon>Metazoa</taxon>
        <taxon>Spiralia</taxon>
        <taxon>Lophotrochozoa</taxon>
        <taxon>Mollusca</taxon>
        <taxon>Bivalvia</taxon>
        <taxon>Autobranchia</taxon>
        <taxon>Heteroconchia</taxon>
        <taxon>Euheterodonta</taxon>
        <taxon>Imparidentia</taxon>
        <taxon>Neoheterodontei</taxon>
        <taxon>Myida</taxon>
        <taxon>Dreissenoidea</taxon>
        <taxon>Dreissenidae</taxon>
        <taxon>Dreissena</taxon>
    </lineage>
</organism>
<protein>
    <submittedName>
        <fullName evidence="1">Uncharacterized protein</fullName>
    </submittedName>
</protein>
<sequence>MLFPTTSAVIGNVMNRFLREHSWLTTEFTTLETVPLFTQKVSPTVCIKIPDA</sequence>
<feature type="non-terminal residue" evidence="1">
    <location>
        <position position="52"/>
    </location>
</feature>
<keyword evidence="2" id="KW-1185">Reference proteome</keyword>
<gene>
    <name evidence="1" type="ORF">DPMN_102914</name>
</gene>
<accession>A0A9D4JZL9</accession>
<reference evidence="1" key="1">
    <citation type="journal article" date="2019" name="bioRxiv">
        <title>The Genome of the Zebra Mussel, Dreissena polymorpha: A Resource for Invasive Species Research.</title>
        <authorList>
            <person name="McCartney M.A."/>
            <person name="Auch B."/>
            <person name="Kono T."/>
            <person name="Mallez S."/>
            <person name="Zhang Y."/>
            <person name="Obille A."/>
            <person name="Becker A."/>
            <person name="Abrahante J.E."/>
            <person name="Garbe J."/>
            <person name="Badalamenti J.P."/>
            <person name="Herman A."/>
            <person name="Mangelson H."/>
            <person name="Liachko I."/>
            <person name="Sullivan S."/>
            <person name="Sone E.D."/>
            <person name="Koren S."/>
            <person name="Silverstein K.A.T."/>
            <person name="Beckman K.B."/>
            <person name="Gohl D.M."/>
        </authorList>
    </citation>
    <scope>NUCLEOTIDE SEQUENCE</scope>
    <source>
        <strain evidence="1">Duluth1</strain>
        <tissue evidence="1">Whole animal</tissue>
    </source>
</reference>
<dbReference type="EMBL" id="JAIWYP010000004">
    <property type="protein sequence ID" value="KAH3829686.1"/>
    <property type="molecule type" value="Genomic_DNA"/>
</dbReference>
<proteinExistence type="predicted"/>
<dbReference type="AlphaFoldDB" id="A0A9D4JZL9"/>
<evidence type="ECO:0000313" key="1">
    <source>
        <dbReference type="EMBL" id="KAH3829686.1"/>
    </source>
</evidence>
<name>A0A9D4JZL9_DREPO</name>
<comment type="caution">
    <text evidence="1">The sequence shown here is derived from an EMBL/GenBank/DDBJ whole genome shotgun (WGS) entry which is preliminary data.</text>
</comment>
<evidence type="ECO:0000313" key="2">
    <source>
        <dbReference type="Proteomes" id="UP000828390"/>
    </source>
</evidence>
<dbReference type="Proteomes" id="UP000828390">
    <property type="component" value="Unassembled WGS sequence"/>
</dbReference>